<dbReference type="EMBL" id="CP155447">
    <property type="protein sequence ID" value="XBH03141.1"/>
    <property type="molecule type" value="Genomic_DNA"/>
</dbReference>
<dbReference type="GO" id="GO:0046872">
    <property type="term" value="F:metal ion binding"/>
    <property type="evidence" value="ECO:0007669"/>
    <property type="project" value="UniProtKB-KW"/>
</dbReference>
<evidence type="ECO:0000259" key="7">
    <source>
        <dbReference type="PROSITE" id="PS51007"/>
    </source>
</evidence>
<feature type="domain" description="Cytochrome c" evidence="7">
    <location>
        <begin position="668"/>
        <end position="828"/>
    </location>
</feature>
<reference evidence="8" key="1">
    <citation type="submission" date="2024-05" db="EMBL/GenBank/DDBJ databases">
        <title>Planctomycetes of the genus Singulisphaera possess chitinolytic capabilities.</title>
        <authorList>
            <person name="Ivanova A."/>
        </authorList>
    </citation>
    <scope>NUCLEOTIDE SEQUENCE</scope>
    <source>
        <strain evidence="8">Ch08T</strain>
    </source>
</reference>
<name>A0AAU7CD50_9BACT</name>
<dbReference type="InterPro" id="IPR051395">
    <property type="entry name" value="Cytochrome_c_Peroxidase/MauG"/>
</dbReference>
<evidence type="ECO:0000256" key="5">
    <source>
        <dbReference type="SAM" id="Coils"/>
    </source>
</evidence>
<dbReference type="InterPro" id="IPR013324">
    <property type="entry name" value="RNA_pol_sigma_r3/r4-like"/>
</dbReference>
<evidence type="ECO:0000256" key="4">
    <source>
        <dbReference type="PROSITE-ProRule" id="PRU00433"/>
    </source>
</evidence>
<evidence type="ECO:0000313" key="8">
    <source>
        <dbReference type="EMBL" id="XBH03141.1"/>
    </source>
</evidence>
<dbReference type="GO" id="GO:0020037">
    <property type="term" value="F:heme binding"/>
    <property type="evidence" value="ECO:0007669"/>
    <property type="project" value="InterPro"/>
</dbReference>
<feature type="transmembrane region" description="Helical" evidence="6">
    <location>
        <begin position="239"/>
        <end position="264"/>
    </location>
</feature>
<dbReference type="GO" id="GO:0016987">
    <property type="term" value="F:sigma factor activity"/>
    <property type="evidence" value="ECO:0007669"/>
    <property type="project" value="InterPro"/>
</dbReference>
<protein>
    <submittedName>
        <fullName evidence="8">Sigma-70 family RNA polymerase sigma factor</fullName>
    </submittedName>
</protein>
<dbReference type="SUPFAM" id="SSF88659">
    <property type="entry name" value="Sigma3 and sigma4 domains of RNA polymerase sigma factors"/>
    <property type="match status" value="1"/>
</dbReference>
<evidence type="ECO:0000256" key="3">
    <source>
        <dbReference type="ARBA" id="ARBA00023004"/>
    </source>
</evidence>
<dbReference type="Pfam" id="PF04542">
    <property type="entry name" value="Sigma70_r2"/>
    <property type="match status" value="1"/>
</dbReference>
<gene>
    <name evidence="8" type="ORF">V5E97_33270</name>
</gene>
<dbReference type="Gene3D" id="1.10.10.10">
    <property type="entry name" value="Winged helix-like DNA-binding domain superfamily/Winged helix DNA-binding domain"/>
    <property type="match status" value="1"/>
</dbReference>
<evidence type="ECO:0000256" key="6">
    <source>
        <dbReference type="SAM" id="Phobius"/>
    </source>
</evidence>
<dbReference type="PANTHER" id="PTHR30600:SF4">
    <property type="entry name" value="CYTOCHROME C DOMAIN-CONTAINING PROTEIN"/>
    <property type="match status" value="1"/>
</dbReference>
<dbReference type="InterPro" id="IPR014284">
    <property type="entry name" value="RNA_pol_sigma-70_dom"/>
</dbReference>
<proteinExistence type="predicted"/>
<dbReference type="CDD" id="cd06171">
    <property type="entry name" value="Sigma70_r4"/>
    <property type="match status" value="1"/>
</dbReference>
<dbReference type="GO" id="GO:0006352">
    <property type="term" value="P:DNA-templated transcription initiation"/>
    <property type="evidence" value="ECO:0007669"/>
    <property type="project" value="InterPro"/>
</dbReference>
<dbReference type="GO" id="GO:0009055">
    <property type="term" value="F:electron transfer activity"/>
    <property type="evidence" value="ECO:0007669"/>
    <property type="project" value="InterPro"/>
</dbReference>
<feature type="domain" description="Cytochrome c" evidence="7">
    <location>
        <begin position="388"/>
        <end position="654"/>
    </location>
</feature>
<keyword evidence="2 4" id="KW-0479">Metal-binding</keyword>
<dbReference type="SUPFAM" id="SSF88946">
    <property type="entry name" value="Sigma2 domain of RNA polymerase sigma factors"/>
    <property type="match status" value="1"/>
</dbReference>
<feature type="transmembrane region" description="Helical" evidence="6">
    <location>
        <begin position="208"/>
        <end position="233"/>
    </location>
</feature>
<dbReference type="RefSeq" id="WP_406695878.1">
    <property type="nucleotide sequence ID" value="NZ_CP155447.1"/>
</dbReference>
<dbReference type="Pfam" id="PF06537">
    <property type="entry name" value="DHOR"/>
    <property type="match status" value="1"/>
</dbReference>
<feature type="transmembrane region" description="Helical" evidence="6">
    <location>
        <begin position="276"/>
        <end position="295"/>
    </location>
</feature>
<organism evidence="8">
    <name type="scientific">Singulisphaera sp. Ch08</name>
    <dbReference type="NCBI Taxonomy" id="3120278"/>
    <lineage>
        <taxon>Bacteria</taxon>
        <taxon>Pseudomonadati</taxon>
        <taxon>Planctomycetota</taxon>
        <taxon>Planctomycetia</taxon>
        <taxon>Isosphaerales</taxon>
        <taxon>Isosphaeraceae</taxon>
        <taxon>Singulisphaera</taxon>
    </lineage>
</organism>
<keyword evidence="6" id="KW-1133">Transmembrane helix</keyword>
<dbReference type="Pfam" id="PF08281">
    <property type="entry name" value="Sigma70_r4_2"/>
    <property type="match status" value="1"/>
</dbReference>
<dbReference type="InterPro" id="IPR013325">
    <property type="entry name" value="RNA_pol_sigma_r2"/>
</dbReference>
<dbReference type="InterPro" id="IPR007627">
    <property type="entry name" value="RNA_pol_sigma70_r2"/>
</dbReference>
<keyword evidence="3 4" id="KW-0408">Iron</keyword>
<dbReference type="PROSITE" id="PS51007">
    <property type="entry name" value="CYTC"/>
    <property type="match status" value="2"/>
</dbReference>
<dbReference type="GO" id="GO:0003677">
    <property type="term" value="F:DNA binding"/>
    <property type="evidence" value="ECO:0007669"/>
    <property type="project" value="InterPro"/>
</dbReference>
<accession>A0AAU7CD50</accession>
<keyword evidence="5" id="KW-0175">Coiled coil</keyword>
<keyword evidence="6" id="KW-0812">Transmembrane</keyword>
<dbReference type="InterPro" id="IPR036909">
    <property type="entry name" value="Cyt_c-like_dom_sf"/>
</dbReference>
<keyword evidence="6" id="KW-0472">Membrane</keyword>
<dbReference type="Gene3D" id="1.10.1740.10">
    <property type="match status" value="1"/>
</dbReference>
<evidence type="ECO:0000256" key="1">
    <source>
        <dbReference type="ARBA" id="ARBA00022617"/>
    </source>
</evidence>
<dbReference type="NCBIfam" id="TIGR02937">
    <property type="entry name" value="sigma70-ECF"/>
    <property type="match status" value="1"/>
</dbReference>
<dbReference type="Gene3D" id="1.10.760.10">
    <property type="entry name" value="Cytochrome c-like domain"/>
    <property type="match status" value="1"/>
</dbReference>
<dbReference type="InterPro" id="IPR009056">
    <property type="entry name" value="Cyt_c-like_dom"/>
</dbReference>
<dbReference type="AlphaFoldDB" id="A0AAU7CD50"/>
<keyword evidence="1 4" id="KW-0349">Heme</keyword>
<dbReference type="InterPro" id="IPR013249">
    <property type="entry name" value="RNA_pol_sigma70_r4_t2"/>
</dbReference>
<dbReference type="PANTHER" id="PTHR30600">
    <property type="entry name" value="CYTOCHROME C PEROXIDASE-RELATED"/>
    <property type="match status" value="1"/>
</dbReference>
<dbReference type="SUPFAM" id="SSF46626">
    <property type="entry name" value="Cytochrome c"/>
    <property type="match status" value="2"/>
</dbReference>
<evidence type="ECO:0000256" key="2">
    <source>
        <dbReference type="ARBA" id="ARBA00022723"/>
    </source>
</evidence>
<dbReference type="InterPro" id="IPR010538">
    <property type="entry name" value="DHOR"/>
</dbReference>
<feature type="coiled-coil region" evidence="5">
    <location>
        <begin position="819"/>
        <end position="853"/>
    </location>
</feature>
<dbReference type="GO" id="GO:0004130">
    <property type="term" value="F:cytochrome-c peroxidase activity"/>
    <property type="evidence" value="ECO:0007669"/>
    <property type="project" value="TreeGrafter"/>
</dbReference>
<dbReference type="InterPro" id="IPR036388">
    <property type="entry name" value="WH-like_DNA-bd_sf"/>
</dbReference>
<sequence>MANGQSQAVPKRSTKALGAAGMSDGQLLGHFNAHRNESADKAFAALVRRHGPMVLRVCQQILGDRHNAEDAFQATFLVLARRSRSIGKPELLGNWLYGVALRTAWEARTRDGRRQQREVRTAERAYRESSDDVDRPDLILIDREEFAVLHEEVSRLPERYRIPVVLCELEGLTYQEAAYRMRCPVSTIGVRLSRARERLRVRMIRRGILPAAALINAMFGAEGASALVTAMLVDSTVRGAAGFVASDVAATGYVSTSVVALADAVLKTMAAARIKVATNLVLAIGITATVGWVGIHQQPWSSFSLGPNPARSNRESARSNQAAAEVTIGRPPLGSSIGIAPKAATPTANAVRNPDPQRDGPLVEVMNDASEKSAAQVTLLRMGRPINEEQKRGELLFAKEWAANDALSRGGDGLGPVYNETSCVACHGLGAPGGAGPENKNVVILTALSDSRRGLPKNLDRIHPGFRGTRSTVLHRFGTDSTYGSWRRHFLERQGKKATPAPEDDGEASVESHIGKLADQTILNRGLRPRASSLPMEPGLTLLVSERNSPALFGAGLIDSVPSVVLIDEAKHQDADIRGRVSRDPKGRIGRFGWKAQISSLHEFVRGACASELGLEVTGHSQGVSPLASDVKAKGLDLIEPECDALVSYVRSLPAPVVIDPSGPHGTKGMGEGRRLFAEIGCASCHAPSLGNVRGIYSDLLLHEMGSSLSDSGSYYWIDGSESLGGPRPGEWRTPPLWGFRDSAPYLHDGRAQTLEEAIALHGGQAKAAARRYFALTYQEQSQIEAFLKSLVAPSAASSAGVMLASELESRLEPDEVREAEALVRKEREEAEARDVQNQLEARQRQLAAKSAQRARQKYPIARNLEKSGKLPGALKFYREILGEAPDTVEGRSAAARISALLRSP</sequence>